<keyword evidence="3" id="KW-0677">Repeat</keyword>
<sequence>MFIIYLIISMTLAIVVGCPSEMCLCKWKGGKQTVECGGKYLTRIPDGMDPGTQVLNFSGNSLTILQSERFMKMGLTNLQKIYLARNQIFKIHDRAFQGLTNLVELDLSENVISQIPTESFVDYASLMRLILNGNPIKEIRMAAFRHLTYLATLEMSDCQVEVVHDGAFIGLDSIEWLRLDGNRIQTIMGSNILPTTLHGINLQGNRWNCDCNLIDIHTWLNRFNVPQQEEPKCVSPTKLAGRVIKHVKVGDLACIPEIEPNAFFIEVSEGRNLSLKCIIRGTPEPEISWWFQGQMIQTTNDSLLTNDGDTRLFYDVNTSNLNNKNKTWHKQTILYINDINRENNGTYVCVADNSGGRTEANFTIRVVVKEEPIVEQVTFPYEYFVFLGVGAICIVFIFILTICILVCRCRKNSQKKNVSRKRKKDFQLDSTGQKCVSISNETDDTLTCSKLNGSILITDNNPQEMMLYIAANNSQNVNISDVPLGLGINNSGNNCNLSSSQYATMGRNNQQSLLEPNPDLINDAEARGIKNDSDSDKTVDTSVPPPPSVSSASQAMIPSDMHQEFMPPPGYGAPVQLVRPVPARFNIGTLPRGISREMYQHQVDVHLNPGCFLDANGYPLTEYAFSKPIPIATTNNAPVNYYRTLPHKKHHQQNTVRFSDSEFLTQQQQQQQQQQQSQNMCQTYANDIRYTVQGYPYIPVVPIPIQTDTSNFPSPPEGYKTEVTEVTTSYCISPSMQQQQQWPSVLPGYTTQQHSQIVPIKTQNAHDVKRYSAASQTVSPSPTPPLPSSSSSSSNSGLTPSNSSSNLVPVLKKSISAQTNETTSETIPEQEEDDEEDDDEIEDRQIKHLSGPLADSPDEGYVGDSQDTCSDI</sequence>
<keyword evidence="7" id="KW-1133">Transmembrane helix</keyword>
<dbReference type="Gene3D" id="3.80.10.10">
    <property type="entry name" value="Ribonuclease Inhibitor"/>
    <property type="match status" value="2"/>
</dbReference>
<organism evidence="10">
    <name type="scientific">Culicoides sonorensis</name>
    <name type="common">Biting midge</name>
    <dbReference type="NCBI Taxonomy" id="179676"/>
    <lineage>
        <taxon>Eukaryota</taxon>
        <taxon>Metazoa</taxon>
        <taxon>Ecdysozoa</taxon>
        <taxon>Arthropoda</taxon>
        <taxon>Hexapoda</taxon>
        <taxon>Insecta</taxon>
        <taxon>Pterygota</taxon>
        <taxon>Neoptera</taxon>
        <taxon>Endopterygota</taxon>
        <taxon>Diptera</taxon>
        <taxon>Nematocera</taxon>
        <taxon>Chironomoidea</taxon>
        <taxon>Ceratopogonidae</taxon>
        <taxon>Ceratopogoninae</taxon>
        <taxon>Culicoides</taxon>
        <taxon>Monoculicoides</taxon>
    </lineage>
</organism>
<keyword evidence="1" id="KW-0433">Leucine-rich repeat</keyword>
<dbReference type="FunFam" id="3.80.10.10:FF:000082">
    <property type="entry name" value="Leucine-rich repeat-containing 24"/>
    <property type="match status" value="1"/>
</dbReference>
<dbReference type="Pfam" id="PF13855">
    <property type="entry name" value="LRR_8"/>
    <property type="match status" value="1"/>
</dbReference>
<dbReference type="Pfam" id="PF07679">
    <property type="entry name" value="I-set"/>
    <property type="match status" value="1"/>
</dbReference>
<evidence type="ECO:0000256" key="7">
    <source>
        <dbReference type="SAM" id="Phobius"/>
    </source>
</evidence>
<feature type="region of interest" description="Disordered" evidence="6">
    <location>
        <begin position="764"/>
        <end position="872"/>
    </location>
</feature>
<dbReference type="InterPro" id="IPR036179">
    <property type="entry name" value="Ig-like_dom_sf"/>
</dbReference>
<feature type="compositionally biased region" description="Basic and acidic residues" evidence="6">
    <location>
        <begin position="528"/>
        <end position="539"/>
    </location>
</feature>
<dbReference type="PANTHER" id="PTHR24366">
    <property type="entry name" value="IG(IMMUNOGLOBULIN) AND LRR(LEUCINE RICH REPEAT) DOMAINS"/>
    <property type="match status" value="1"/>
</dbReference>
<evidence type="ECO:0000256" key="4">
    <source>
        <dbReference type="ARBA" id="ARBA00023157"/>
    </source>
</evidence>
<dbReference type="Gene3D" id="2.60.40.10">
    <property type="entry name" value="Immunoglobulins"/>
    <property type="match status" value="1"/>
</dbReference>
<dbReference type="InterPro" id="IPR013098">
    <property type="entry name" value="Ig_I-set"/>
</dbReference>
<feature type="region of interest" description="Disordered" evidence="6">
    <location>
        <begin position="528"/>
        <end position="554"/>
    </location>
</feature>
<evidence type="ECO:0000259" key="9">
    <source>
        <dbReference type="PROSITE" id="PS50835"/>
    </source>
</evidence>
<dbReference type="InterPro" id="IPR007110">
    <property type="entry name" value="Ig-like_dom"/>
</dbReference>
<dbReference type="SMART" id="SM00082">
    <property type="entry name" value="LRRCT"/>
    <property type="match status" value="1"/>
</dbReference>
<feature type="compositionally biased region" description="Polar residues" evidence="6">
    <location>
        <begin position="815"/>
        <end position="827"/>
    </location>
</feature>
<evidence type="ECO:0000313" key="10">
    <source>
        <dbReference type="EMBL" id="SSX01716.1"/>
    </source>
</evidence>
<keyword evidence="7" id="KW-0472">Membrane</keyword>
<feature type="signal peptide" evidence="8">
    <location>
        <begin position="1"/>
        <end position="17"/>
    </location>
</feature>
<evidence type="ECO:0000256" key="5">
    <source>
        <dbReference type="ARBA" id="ARBA00023180"/>
    </source>
</evidence>
<keyword evidence="2 8" id="KW-0732">Signal</keyword>
<evidence type="ECO:0000256" key="2">
    <source>
        <dbReference type="ARBA" id="ARBA00022729"/>
    </source>
</evidence>
<proteinExistence type="predicted"/>
<evidence type="ECO:0000256" key="3">
    <source>
        <dbReference type="ARBA" id="ARBA00022737"/>
    </source>
</evidence>
<reference evidence="10" key="1">
    <citation type="submission" date="2018-04" db="EMBL/GenBank/DDBJ databases">
        <authorList>
            <person name="Go L.Y."/>
            <person name="Mitchell J.A."/>
        </authorList>
    </citation>
    <scope>NUCLEOTIDE SEQUENCE</scope>
    <source>
        <tissue evidence="10">Whole organism</tissue>
    </source>
</reference>
<evidence type="ECO:0000313" key="11">
    <source>
        <dbReference type="EMBL" id="SSX22096.1"/>
    </source>
</evidence>
<dbReference type="SUPFAM" id="SSF52058">
    <property type="entry name" value="L domain-like"/>
    <property type="match status" value="1"/>
</dbReference>
<dbReference type="InterPro" id="IPR013783">
    <property type="entry name" value="Ig-like_fold"/>
</dbReference>
<dbReference type="SMART" id="SM00369">
    <property type="entry name" value="LRR_TYP"/>
    <property type="match status" value="5"/>
</dbReference>
<dbReference type="PROSITE" id="PS50835">
    <property type="entry name" value="IG_LIKE"/>
    <property type="match status" value="1"/>
</dbReference>
<name>A0A336KA20_CULSO</name>
<evidence type="ECO:0000256" key="8">
    <source>
        <dbReference type="SAM" id="SignalP"/>
    </source>
</evidence>
<feature type="compositionally biased region" description="Low complexity" evidence="6">
    <location>
        <begin position="788"/>
        <end position="807"/>
    </location>
</feature>
<evidence type="ECO:0000256" key="1">
    <source>
        <dbReference type="ARBA" id="ARBA00022614"/>
    </source>
</evidence>
<feature type="transmembrane region" description="Helical" evidence="7">
    <location>
        <begin position="383"/>
        <end position="407"/>
    </location>
</feature>
<dbReference type="InterPro" id="IPR001611">
    <property type="entry name" value="Leu-rich_rpt"/>
</dbReference>
<dbReference type="SMART" id="SM00409">
    <property type="entry name" value="IG"/>
    <property type="match status" value="1"/>
</dbReference>
<dbReference type="InterPro" id="IPR000483">
    <property type="entry name" value="Cys-rich_flank_reg_C"/>
</dbReference>
<keyword evidence="5" id="KW-0325">Glycoprotein</keyword>
<feature type="chain" id="PRO_5033342618" evidence="8">
    <location>
        <begin position="18"/>
        <end position="872"/>
    </location>
</feature>
<dbReference type="InterPro" id="IPR003599">
    <property type="entry name" value="Ig_sub"/>
</dbReference>
<dbReference type="AlphaFoldDB" id="A0A336KA20"/>
<dbReference type="EMBL" id="UFQT01000230">
    <property type="protein sequence ID" value="SSX22096.1"/>
    <property type="molecule type" value="Genomic_DNA"/>
</dbReference>
<dbReference type="InterPro" id="IPR003598">
    <property type="entry name" value="Ig_sub2"/>
</dbReference>
<feature type="compositionally biased region" description="Acidic residues" evidence="6">
    <location>
        <begin position="828"/>
        <end position="842"/>
    </location>
</feature>
<reference evidence="11" key="2">
    <citation type="submission" date="2018-07" db="EMBL/GenBank/DDBJ databases">
        <authorList>
            <person name="Quirk P.G."/>
            <person name="Krulwich T.A."/>
        </authorList>
    </citation>
    <scope>NUCLEOTIDE SEQUENCE</scope>
</reference>
<dbReference type="PANTHER" id="PTHR24366:SF151">
    <property type="entry name" value="KEKKON 2"/>
    <property type="match status" value="1"/>
</dbReference>
<dbReference type="InterPro" id="IPR003591">
    <property type="entry name" value="Leu-rich_rpt_typical-subtyp"/>
</dbReference>
<dbReference type="GO" id="GO:0071944">
    <property type="term" value="C:cell periphery"/>
    <property type="evidence" value="ECO:0007669"/>
    <property type="project" value="UniProtKB-ARBA"/>
</dbReference>
<keyword evidence="7" id="KW-0812">Transmembrane</keyword>
<dbReference type="InterPro" id="IPR032675">
    <property type="entry name" value="LRR_dom_sf"/>
</dbReference>
<feature type="domain" description="Ig-like" evidence="9">
    <location>
        <begin position="256"/>
        <end position="363"/>
    </location>
</feature>
<dbReference type="SMART" id="SM00408">
    <property type="entry name" value="IGc2"/>
    <property type="match status" value="1"/>
</dbReference>
<keyword evidence="4" id="KW-1015">Disulfide bond</keyword>
<dbReference type="PROSITE" id="PS51450">
    <property type="entry name" value="LRR"/>
    <property type="match status" value="1"/>
</dbReference>
<dbReference type="OMA" id="ICKQWID"/>
<accession>A0A336KA20</accession>
<evidence type="ECO:0000256" key="6">
    <source>
        <dbReference type="SAM" id="MobiDB-lite"/>
    </source>
</evidence>
<dbReference type="VEuPathDB" id="VectorBase:CSON006088"/>
<protein>
    <submittedName>
        <fullName evidence="10">CSON006088 protein</fullName>
    </submittedName>
</protein>
<gene>
    <name evidence="10" type="primary">CSON006088</name>
</gene>
<dbReference type="SUPFAM" id="SSF48726">
    <property type="entry name" value="Immunoglobulin"/>
    <property type="match status" value="1"/>
</dbReference>
<dbReference type="EMBL" id="UFQS01000230">
    <property type="protein sequence ID" value="SSX01716.1"/>
    <property type="molecule type" value="Genomic_DNA"/>
</dbReference>